<evidence type="ECO:0000256" key="1">
    <source>
        <dbReference type="ARBA" id="ARBA00010641"/>
    </source>
</evidence>
<dbReference type="PANTHER" id="PTHR43133">
    <property type="entry name" value="RNA POLYMERASE ECF-TYPE SIGMA FACTO"/>
    <property type="match status" value="1"/>
</dbReference>
<evidence type="ECO:0000259" key="6">
    <source>
        <dbReference type="Pfam" id="PF22029"/>
    </source>
</evidence>
<dbReference type="InterPro" id="IPR053866">
    <property type="entry name" value="PhyR_sigma2"/>
</dbReference>
<dbReference type="InterPro" id="IPR013324">
    <property type="entry name" value="RNA_pol_sigma_r3/r4-like"/>
</dbReference>
<dbReference type="SUPFAM" id="SSF88659">
    <property type="entry name" value="Sigma3 and sigma4 domains of RNA polymerase sigma factors"/>
    <property type="match status" value="1"/>
</dbReference>
<dbReference type="InterPro" id="IPR036388">
    <property type="entry name" value="WH-like_DNA-bd_sf"/>
</dbReference>
<evidence type="ECO:0000259" key="5">
    <source>
        <dbReference type="Pfam" id="PF08281"/>
    </source>
</evidence>
<feature type="domain" description="RNA polymerase sigma factor 70 region 4 type 2" evidence="5">
    <location>
        <begin position="120"/>
        <end position="171"/>
    </location>
</feature>
<dbReference type="AlphaFoldDB" id="A0A8J2ZEB7"/>
<proteinExistence type="inferred from homology"/>
<dbReference type="InterPro" id="IPR013249">
    <property type="entry name" value="RNA_pol_sigma70_r4_t2"/>
</dbReference>
<evidence type="ECO:0000313" key="7">
    <source>
        <dbReference type="EMBL" id="GGG48104.1"/>
    </source>
</evidence>
<dbReference type="InterPro" id="IPR013325">
    <property type="entry name" value="RNA_pol_sigma_r2"/>
</dbReference>
<protein>
    <submittedName>
        <fullName evidence="7">RNA polymerase sigma factor</fullName>
    </submittedName>
</protein>
<dbReference type="GO" id="GO:0016987">
    <property type="term" value="F:sigma factor activity"/>
    <property type="evidence" value="ECO:0007669"/>
    <property type="project" value="UniProtKB-KW"/>
</dbReference>
<keyword evidence="3" id="KW-0731">Sigma factor</keyword>
<dbReference type="NCBIfam" id="TIGR02937">
    <property type="entry name" value="sigma70-ECF"/>
    <property type="match status" value="1"/>
</dbReference>
<dbReference type="GO" id="GO:0006352">
    <property type="term" value="P:DNA-templated transcription initiation"/>
    <property type="evidence" value="ECO:0007669"/>
    <property type="project" value="InterPro"/>
</dbReference>
<reference evidence="7 8" key="1">
    <citation type="journal article" date="2014" name="Int. J. Syst. Evol. Microbiol.">
        <title>Complete genome sequence of Corynebacterium casei LMG S-19264T (=DSM 44701T), isolated from a smear-ripened cheese.</title>
        <authorList>
            <consortium name="US DOE Joint Genome Institute (JGI-PGF)"/>
            <person name="Walter F."/>
            <person name="Albersmeier A."/>
            <person name="Kalinowski J."/>
            <person name="Ruckert C."/>
        </authorList>
    </citation>
    <scope>NUCLEOTIDE SEQUENCE [LARGE SCALE GENOMIC DNA]</scope>
    <source>
        <strain evidence="7 8">CGMCC 1.16330</strain>
    </source>
</reference>
<dbReference type="Gene3D" id="1.10.1740.10">
    <property type="match status" value="1"/>
</dbReference>
<comment type="caution">
    <text evidence="7">The sequence shown here is derived from an EMBL/GenBank/DDBJ whole genome shotgun (WGS) entry which is preliminary data.</text>
</comment>
<feature type="domain" description="PhyR sigma2" evidence="6">
    <location>
        <begin position="25"/>
        <end position="78"/>
    </location>
</feature>
<gene>
    <name evidence="7" type="primary">ecfA</name>
    <name evidence="7" type="ORF">GCM10010964_39410</name>
</gene>
<keyword evidence="2" id="KW-0805">Transcription regulation</keyword>
<organism evidence="7 8">
    <name type="scientific">Caldovatus sediminis</name>
    <dbReference type="NCBI Taxonomy" id="2041189"/>
    <lineage>
        <taxon>Bacteria</taxon>
        <taxon>Pseudomonadati</taxon>
        <taxon>Pseudomonadota</taxon>
        <taxon>Alphaproteobacteria</taxon>
        <taxon>Acetobacterales</taxon>
        <taxon>Roseomonadaceae</taxon>
        <taxon>Caldovatus</taxon>
    </lineage>
</organism>
<dbReference type="Pfam" id="PF08281">
    <property type="entry name" value="Sigma70_r4_2"/>
    <property type="match status" value="1"/>
</dbReference>
<sequence>MGGTPDAHAEPLPKDRMLTDRDARIEAAIPALRRFAWSLLRDPHAADDLVQDCLERALGRWRLRRRDGDLRAWLFAILYHAHVSGRRREARRARLLGEFAGLAEQATAAHAPDSAVQCAEVLQHLDSLPEEQRATLLLVGVEGLGYEETARVLGVPVGTVMSRLSRGRERLRRLTEGGGEPAAPVPLRVVR</sequence>
<name>A0A8J2ZEB7_9PROT</name>
<accession>A0A8J2ZEB7</accession>
<dbReference type="SUPFAM" id="SSF88946">
    <property type="entry name" value="Sigma2 domain of RNA polymerase sigma factors"/>
    <property type="match status" value="1"/>
</dbReference>
<comment type="similarity">
    <text evidence="1">Belongs to the sigma-70 factor family. ECF subfamily.</text>
</comment>
<dbReference type="Pfam" id="PF22029">
    <property type="entry name" value="PhyR_sigma2"/>
    <property type="match status" value="1"/>
</dbReference>
<dbReference type="GO" id="GO:0003677">
    <property type="term" value="F:DNA binding"/>
    <property type="evidence" value="ECO:0007669"/>
    <property type="project" value="InterPro"/>
</dbReference>
<keyword evidence="8" id="KW-1185">Reference proteome</keyword>
<dbReference type="Gene3D" id="1.10.10.10">
    <property type="entry name" value="Winged helix-like DNA-binding domain superfamily/Winged helix DNA-binding domain"/>
    <property type="match status" value="1"/>
</dbReference>
<keyword evidence="4" id="KW-0804">Transcription</keyword>
<dbReference type="PANTHER" id="PTHR43133:SF25">
    <property type="entry name" value="RNA POLYMERASE SIGMA FACTOR RFAY-RELATED"/>
    <property type="match status" value="1"/>
</dbReference>
<evidence type="ECO:0000256" key="2">
    <source>
        <dbReference type="ARBA" id="ARBA00023015"/>
    </source>
</evidence>
<evidence type="ECO:0000313" key="8">
    <source>
        <dbReference type="Proteomes" id="UP000597507"/>
    </source>
</evidence>
<dbReference type="EMBL" id="BMKS01000017">
    <property type="protein sequence ID" value="GGG48104.1"/>
    <property type="molecule type" value="Genomic_DNA"/>
</dbReference>
<dbReference type="InterPro" id="IPR039425">
    <property type="entry name" value="RNA_pol_sigma-70-like"/>
</dbReference>
<evidence type="ECO:0000256" key="3">
    <source>
        <dbReference type="ARBA" id="ARBA00023082"/>
    </source>
</evidence>
<evidence type="ECO:0000256" key="4">
    <source>
        <dbReference type="ARBA" id="ARBA00023163"/>
    </source>
</evidence>
<dbReference type="CDD" id="cd06171">
    <property type="entry name" value="Sigma70_r4"/>
    <property type="match status" value="1"/>
</dbReference>
<dbReference type="InterPro" id="IPR014284">
    <property type="entry name" value="RNA_pol_sigma-70_dom"/>
</dbReference>
<dbReference type="Proteomes" id="UP000597507">
    <property type="component" value="Unassembled WGS sequence"/>
</dbReference>